<evidence type="ECO:0000313" key="3">
    <source>
        <dbReference type="Proteomes" id="UP000245119"/>
    </source>
</evidence>
<dbReference type="Proteomes" id="UP000245119">
    <property type="component" value="Linkage Group LG1"/>
</dbReference>
<name>A0A2T7Q1R5_POMCA</name>
<protein>
    <submittedName>
        <fullName evidence="2">Uncharacterized protein</fullName>
    </submittedName>
</protein>
<organism evidence="2 3">
    <name type="scientific">Pomacea canaliculata</name>
    <name type="common">Golden apple snail</name>
    <dbReference type="NCBI Taxonomy" id="400727"/>
    <lineage>
        <taxon>Eukaryota</taxon>
        <taxon>Metazoa</taxon>
        <taxon>Spiralia</taxon>
        <taxon>Lophotrochozoa</taxon>
        <taxon>Mollusca</taxon>
        <taxon>Gastropoda</taxon>
        <taxon>Caenogastropoda</taxon>
        <taxon>Architaenioglossa</taxon>
        <taxon>Ampullarioidea</taxon>
        <taxon>Ampullariidae</taxon>
        <taxon>Pomacea</taxon>
    </lineage>
</organism>
<proteinExistence type="predicted"/>
<feature type="region of interest" description="Disordered" evidence="1">
    <location>
        <begin position="1"/>
        <end position="24"/>
    </location>
</feature>
<evidence type="ECO:0000256" key="1">
    <source>
        <dbReference type="SAM" id="MobiDB-lite"/>
    </source>
</evidence>
<keyword evidence="3" id="KW-1185">Reference proteome</keyword>
<dbReference type="AlphaFoldDB" id="A0A2T7Q1R5"/>
<feature type="compositionally biased region" description="Basic and acidic residues" evidence="1">
    <location>
        <begin position="187"/>
        <end position="210"/>
    </location>
</feature>
<dbReference type="EMBL" id="PZQS01000001">
    <property type="protein sequence ID" value="PVD39597.1"/>
    <property type="molecule type" value="Genomic_DNA"/>
</dbReference>
<reference evidence="2 3" key="1">
    <citation type="submission" date="2018-04" db="EMBL/GenBank/DDBJ databases">
        <title>The genome of golden apple snail Pomacea canaliculata provides insight into stress tolerance and invasive adaptation.</title>
        <authorList>
            <person name="Liu C."/>
            <person name="Liu B."/>
            <person name="Ren Y."/>
            <person name="Zhang Y."/>
            <person name="Wang H."/>
            <person name="Li S."/>
            <person name="Jiang F."/>
            <person name="Yin L."/>
            <person name="Zhang G."/>
            <person name="Qian W."/>
            <person name="Fan W."/>
        </authorList>
    </citation>
    <scope>NUCLEOTIDE SEQUENCE [LARGE SCALE GENOMIC DNA]</scope>
    <source>
        <strain evidence="2">SZHN2017</strain>
        <tissue evidence="2">Muscle</tissue>
    </source>
</reference>
<sequence>MEVGCTSGADIETEAKPVSENENKGKKYALELEEEKIPLERKCANFGGLVTQTPNHIAPASQIDSCNGQIIPCLCDYQVKIHDITPIDIKSDNILSAVSLAEEVNYVCYKRHIPGKRLSKGVERQMCRHGEQRHQEDEKRLWQQKLQEESMQIRSHHGAREDLMNVRGQRPSLEARDDTVDIPQRNQETRDGVTDTRSQRPRQERRHVSDVRGQQRNRKARKDMLDTRGQRPGQEAGRDGYMEMQKAEETRVPQNST</sequence>
<evidence type="ECO:0000313" key="2">
    <source>
        <dbReference type="EMBL" id="PVD39597.1"/>
    </source>
</evidence>
<feature type="compositionally biased region" description="Basic and acidic residues" evidence="1">
    <location>
        <begin position="236"/>
        <end position="251"/>
    </location>
</feature>
<comment type="caution">
    <text evidence="2">The sequence shown here is derived from an EMBL/GenBank/DDBJ whole genome shotgun (WGS) entry which is preliminary data.</text>
</comment>
<feature type="compositionally biased region" description="Basic and acidic residues" evidence="1">
    <location>
        <begin position="13"/>
        <end position="24"/>
    </location>
</feature>
<gene>
    <name evidence="2" type="ORF">C0Q70_02232</name>
</gene>
<accession>A0A2T7Q1R5</accession>
<feature type="region of interest" description="Disordered" evidence="1">
    <location>
        <begin position="147"/>
        <end position="257"/>
    </location>
</feature>